<evidence type="ECO:0000313" key="1">
    <source>
        <dbReference type="EMBL" id="EPR79877.1"/>
    </source>
</evidence>
<dbReference type="OrthoDB" id="10251744at2759"/>
<name>S7WDN3_SPRLO</name>
<dbReference type="OMA" id="MEITHMR"/>
<reference evidence="2" key="1">
    <citation type="journal article" date="2013" name="PLoS Genet.">
        <title>The genome of Spraguea lophii and the basis of host-microsporidian interactions.</title>
        <authorList>
            <person name="Campbell S.E."/>
            <person name="Williams T.A."/>
            <person name="Yousuf A."/>
            <person name="Soanes D.M."/>
            <person name="Paszkiewicz K.H."/>
            <person name="Williams B.A.P."/>
        </authorList>
    </citation>
    <scope>NUCLEOTIDE SEQUENCE [LARGE SCALE GENOMIC DNA]</scope>
    <source>
        <strain evidence="2">42_110</strain>
    </source>
</reference>
<organism evidence="1 2">
    <name type="scientific">Spraguea lophii (strain 42_110)</name>
    <name type="common">Microsporidian parasite</name>
    <dbReference type="NCBI Taxonomy" id="1358809"/>
    <lineage>
        <taxon>Eukaryota</taxon>
        <taxon>Fungi</taxon>
        <taxon>Fungi incertae sedis</taxon>
        <taxon>Microsporidia</taxon>
        <taxon>Spragueidae</taxon>
        <taxon>Spraguea</taxon>
    </lineage>
</organism>
<accession>S7WDN3</accession>
<dbReference type="Gene3D" id="1.20.58.2050">
    <property type="match status" value="1"/>
</dbReference>
<sequence>MEITHMRYFDLHDIIAEETMIETTFSIDKSLISEYIIDDHINLYYLKFLLENDHCSVINPLDSIRNELLAKADIVNVNNKSKEFFLLLTKLDEDEVFSIFADRASEFLKYIFLEDFNDDDQVNMDIKEKELYIKARKKYMEYNNFHKIFKKE</sequence>
<keyword evidence="2" id="KW-1185">Reference proteome</keyword>
<dbReference type="InParanoid" id="S7WDN3"/>
<evidence type="ECO:0000313" key="2">
    <source>
        <dbReference type="Proteomes" id="UP000014978"/>
    </source>
</evidence>
<dbReference type="InterPro" id="IPR038437">
    <property type="entry name" value="GINS_Psf3_sf"/>
</dbReference>
<dbReference type="EMBL" id="ATCN01000082">
    <property type="protein sequence ID" value="EPR79877.1"/>
    <property type="molecule type" value="Genomic_DNA"/>
</dbReference>
<proteinExistence type="predicted"/>
<comment type="caution">
    <text evidence="1">The sequence shown here is derived from an EMBL/GenBank/DDBJ whole genome shotgun (WGS) entry which is preliminary data.</text>
</comment>
<gene>
    <name evidence="1" type="ORF">SLOPH_2231</name>
</gene>
<dbReference type="AlphaFoldDB" id="S7WDN3"/>
<dbReference type="Proteomes" id="UP000014978">
    <property type="component" value="Unassembled WGS sequence"/>
</dbReference>
<dbReference type="HOGENOM" id="CLU_1723529_0_0_1"/>
<dbReference type="VEuPathDB" id="MicrosporidiaDB:SLOPH_2231"/>
<protein>
    <submittedName>
        <fullName evidence="1">Uncharacterized protein</fullName>
    </submittedName>
</protein>